<accession>A0A244CVX6</accession>
<feature type="transmembrane region" description="Helical" evidence="1">
    <location>
        <begin position="115"/>
        <end position="133"/>
    </location>
</feature>
<dbReference type="InterPro" id="IPR010266">
    <property type="entry name" value="NnrS"/>
</dbReference>
<feature type="transmembrane region" description="Helical" evidence="1">
    <location>
        <begin position="145"/>
        <end position="168"/>
    </location>
</feature>
<evidence type="ECO:0000256" key="1">
    <source>
        <dbReference type="SAM" id="Phobius"/>
    </source>
</evidence>
<dbReference type="AlphaFoldDB" id="A0A244CVX6"/>
<sequence length="399" mass="44203">MQILDAEKEERLAPIFRLAFRPLFLLGGLFSCIAILLWGAALSGSIEFAPYGNILFWHSHEMLFGFVSAIIVGFLLTAVQNWTGLPSIRGKKLVILTSLWLAARAAMLFSVSPSWLVIAIDLLFLPLSGYWLAKPIIATGQMRNLFFVPILVLLSAMNLIMHLGIVLAMPSLYQHGFLSAIWLITLLMSVLGGRVIPFFTANGTKTRKVEPLPWLENATLGSTWCIFAVYVSGLIYYMPNWLIASLLLVCSLLQAIRVGRWKIQQTLSVPLLWSLHVAYWFIPIGIGLIGISYLSDQITLSTAFHALTVGAMGNMILSMMARVSLGHTGRQLMVKSMIIAAFVAILVAALIRVFAIIFYPELSFSFIVISMIAWCVAYGLFTLIYFPVLTQPRADGRPG</sequence>
<keyword evidence="1" id="KW-1133">Transmembrane helix</keyword>
<feature type="transmembrane region" description="Helical" evidence="1">
    <location>
        <begin position="337"/>
        <end position="358"/>
    </location>
</feature>
<dbReference type="EMBL" id="MWPV01000001">
    <property type="protein sequence ID" value="OUL59780.1"/>
    <property type="molecule type" value="Genomic_DNA"/>
</dbReference>
<dbReference type="OrthoDB" id="9770040at2"/>
<dbReference type="Pfam" id="PF05940">
    <property type="entry name" value="NnrS"/>
    <property type="match status" value="1"/>
</dbReference>
<feature type="transmembrane region" description="Helical" evidence="1">
    <location>
        <begin position="241"/>
        <end position="259"/>
    </location>
</feature>
<comment type="caution">
    <text evidence="2">The sequence shown here is derived from an EMBL/GenBank/DDBJ whole genome shotgun (WGS) entry which is preliminary data.</text>
</comment>
<keyword evidence="1" id="KW-0812">Transmembrane</keyword>
<feature type="transmembrane region" description="Helical" evidence="1">
    <location>
        <begin position="20"/>
        <end position="42"/>
    </location>
</feature>
<keyword evidence="3" id="KW-1185">Reference proteome</keyword>
<feature type="transmembrane region" description="Helical" evidence="1">
    <location>
        <begin position="271"/>
        <end position="291"/>
    </location>
</feature>
<evidence type="ECO:0000313" key="2">
    <source>
        <dbReference type="EMBL" id="OUL59780.1"/>
    </source>
</evidence>
<feature type="transmembrane region" description="Helical" evidence="1">
    <location>
        <begin position="364"/>
        <end position="388"/>
    </location>
</feature>
<gene>
    <name evidence="2" type="ORF">B1199_01475</name>
</gene>
<reference evidence="2 3" key="1">
    <citation type="submission" date="2017-02" db="EMBL/GenBank/DDBJ databases">
        <title>Pseudoalteromonas ulvae TC14 Genome.</title>
        <authorList>
            <person name="Molmeret M."/>
        </authorList>
    </citation>
    <scope>NUCLEOTIDE SEQUENCE [LARGE SCALE GENOMIC DNA]</scope>
    <source>
        <strain evidence="2">TC14</strain>
    </source>
</reference>
<dbReference type="Proteomes" id="UP000194841">
    <property type="component" value="Unassembled WGS sequence"/>
</dbReference>
<feature type="transmembrane region" description="Helical" evidence="1">
    <location>
        <begin position="214"/>
        <end position="235"/>
    </location>
</feature>
<feature type="transmembrane region" description="Helical" evidence="1">
    <location>
        <begin position="62"/>
        <end position="81"/>
    </location>
</feature>
<organism evidence="2 3">
    <name type="scientific">Pseudoalteromonas ulvae</name>
    <dbReference type="NCBI Taxonomy" id="107327"/>
    <lineage>
        <taxon>Bacteria</taxon>
        <taxon>Pseudomonadati</taxon>
        <taxon>Pseudomonadota</taxon>
        <taxon>Gammaproteobacteria</taxon>
        <taxon>Alteromonadales</taxon>
        <taxon>Pseudoalteromonadaceae</taxon>
        <taxon>Pseudoalteromonas</taxon>
    </lineage>
</organism>
<protein>
    <submittedName>
        <fullName evidence="2">Heme-Cu protein NnrS</fullName>
    </submittedName>
</protein>
<proteinExistence type="predicted"/>
<keyword evidence="1" id="KW-0472">Membrane</keyword>
<name>A0A244CVX6_PSEDV</name>
<feature type="transmembrane region" description="Helical" evidence="1">
    <location>
        <begin position="93"/>
        <end position="109"/>
    </location>
</feature>
<feature type="transmembrane region" description="Helical" evidence="1">
    <location>
        <begin position="180"/>
        <end position="202"/>
    </location>
</feature>
<feature type="transmembrane region" description="Helical" evidence="1">
    <location>
        <begin position="303"/>
        <end position="325"/>
    </location>
</feature>
<evidence type="ECO:0000313" key="3">
    <source>
        <dbReference type="Proteomes" id="UP000194841"/>
    </source>
</evidence>